<protein>
    <submittedName>
        <fullName evidence="2">Uncharacterized protein</fullName>
    </submittedName>
</protein>
<evidence type="ECO:0000256" key="1">
    <source>
        <dbReference type="SAM" id="MobiDB-lite"/>
    </source>
</evidence>
<evidence type="ECO:0000313" key="2">
    <source>
        <dbReference type="EMBL" id="RHN49576.1"/>
    </source>
</evidence>
<feature type="compositionally biased region" description="Basic residues" evidence="1">
    <location>
        <begin position="1"/>
        <end position="16"/>
    </location>
</feature>
<gene>
    <name evidence="2" type="ORF">MtrunA17_Chr7g0276001</name>
</gene>
<dbReference type="EMBL" id="PSQE01000007">
    <property type="protein sequence ID" value="RHN49576.1"/>
    <property type="molecule type" value="Genomic_DNA"/>
</dbReference>
<comment type="caution">
    <text evidence="2">The sequence shown here is derived from an EMBL/GenBank/DDBJ whole genome shotgun (WGS) entry which is preliminary data.</text>
</comment>
<organism evidence="2">
    <name type="scientific">Medicago truncatula</name>
    <name type="common">Barrel medic</name>
    <name type="synonym">Medicago tribuloides</name>
    <dbReference type="NCBI Taxonomy" id="3880"/>
    <lineage>
        <taxon>Eukaryota</taxon>
        <taxon>Viridiplantae</taxon>
        <taxon>Streptophyta</taxon>
        <taxon>Embryophyta</taxon>
        <taxon>Tracheophyta</taxon>
        <taxon>Spermatophyta</taxon>
        <taxon>Magnoliopsida</taxon>
        <taxon>eudicotyledons</taxon>
        <taxon>Gunneridae</taxon>
        <taxon>Pentapetalae</taxon>
        <taxon>rosids</taxon>
        <taxon>fabids</taxon>
        <taxon>Fabales</taxon>
        <taxon>Fabaceae</taxon>
        <taxon>Papilionoideae</taxon>
        <taxon>50 kb inversion clade</taxon>
        <taxon>NPAAA clade</taxon>
        <taxon>Hologalegina</taxon>
        <taxon>IRL clade</taxon>
        <taxon>Trifolieae</taxon>
        <taxon>Medicago</taxon>
    </lineage>
</organism>
<proteinExistence type="predicted"/>
<sequence length="45" mass="5149">MQSSHFHHSKLKSLRKKGPDPLQTPQHVLCVPLFGPQDHLCYQLA</sequence>
<name>A0A396H8K4_MEDTR</name>
<accession>A0A396H8K4</accession>
<dbReference type="Gramene" id="rna44422">
    <property type="protein sequence ID" value="RHN49576.1"/>
    <property type="gene ID" value="gene44422"/>
</dbReference>
<dbReference type="AlphaFoldDB" id="A0A396H8K4"/>
<feature type="region of interest" description="Disordered" evidence="1">
    <location>
        <begin position="1"/>
        <end position="22"/>
    </location>
</feature>
<dbReference type="Proteomes" id="UP000265566">
    <property type="component" value="Chromosome 7"/>
</dbReference>
<reference evidence="2" key="1">
    <citation type="journal article" date="2018" name="Nat. Plants">
        <title>Whole-genome landscape of Medicago truncatula symbiotic genes.</title>
        <authorList>
            <person name="Pecrix Y."/>
            <person name="Gamas P."/>
            <person name="Carrere S."/>
        </authorList>
    </citation>
    <scope>NUCLEOTIDE SEQUENCE</scope>
    <source>
        <tissue evidence="2">Leaves</tissue>
    </source>
</reference>